<dbReference type="EMBL" id="CCKQ01017514">
    <property type="protein sequence ID" value="CDW89410.1"/>
    <property type="molecule type" value="Genomic_DNA"/>
</dbReference>
<keyword evidence="3" id="KW-1185">Reference proteome</keyword>
<protein>
    <submittedName>
        <fullName evidence="2">Uncharacterized protein</fullName>
    </submittedName>
</protein>
<dbReference type="AlphaFoldDB" id="A0A078B4G6"/>
<reference evidence="2 3" key="1">
    <citation type="submission" date="2014-06" db="EMBL/GenBank/DDBJ databases">
        <authorList>
            <person name="Swart Estienne"/>
        </authorList>
    </citation>
    <scope>NUCLEOTIDE SEQUENCE [LARGE SCALE GENOMIC DNA]</scope>
    <source>
        <strain evidence="2 3">130c</strain>
    </source>
</reference>
<dbReference type="InParanoid" id="A0A078B4G6"/>
<feature type="compositionally biased region" description="Polar residues" evidence="1">
    <location>
        <begin position="116"/>
        <end position="126"/>
    </location>
</feature>
<name>A0A078B4G6_STYLE</name>
<gene>
    <name evidence="2" type="primary">Contig6256.g6690</name>
    <name evidence="2" type="ORF">STYLEM_18543</name>
</gene>
<feature type="compositionally biased region" description="Polar residues" evidence="1">
    <location>
        <begin position="353"/>
        <end position="368"/>
    </location>
</feature>
<sequence length="750" mass="85957">MKNINTNARHHFHNPTSTQQSTQPSHQTQINDYCTFNPGNKENNLNTPNIKLCQQNQQSSNYCQNYGNKPLHVQHYQILSPFPVNQGIQQSPFEYDKLQKKYKQKLKYEFPKEFFNTPSANQTPQTVRKDSSHNNLEEGDEDDDDISISIEFIQNESNQSTVVKQSRNAPINQAYLNKSSSFVNIGDTTDISPIIEYVPQLISSNLMSKNMINVKSDANTNNTQRKLESYFDNPQIMSLANSVYQDQSTNFNTGNLQTMDRDISNEFQMNKQQIQKSNNQIDSSNQLSFLRMPDSFRDNMTTLESNYSNTNNGKDNKLLYDKGEFQKYREEVKALQSNEMSNKSTTRRDNKSQIENQKTQNRLSFDNVNQKSLEQKQILKFYLELRQETKTQMEQRRYSQNQTSKPLNSKANHYVSSKEKLAYQSKLQQYELNQSNKAQNERSKSKHKFVSDTQSQKRNLTNSTVSSKSKQQHQSNTFENKRYSAITCSQPISKSFISNPNLDLSNGNLKSTLKYQKNDSQLQSNTNSNSSTLDFNSKLGQRMKKCIESSGTSINRNATRNIPNNKFSHLQINHNISYQQQQIPLTMPSSTLITKRFSNAPSNHQSHVNSQTVYDKMNSATNKYASDAINQSNHNKSLMIAPSSTKSKHFETSRTSISTSSSRTAKLIQHLEKYSAVNMNTFNGGAATYQSSNMSHGGISSNHSINMGNQSNNMSMGGIDKALNETIIMQKAFKELYLQRERLRQQINKY</sequence>
<dbReference type="Proteomes" id="UP000039865">
    <property type="component" value="Unassembled WGS sequence"/>
</dbReference>
<evidence type="ECO:0000256" key="1">
    <source>
        <dbReference type="SAM" id="MobiDB-lite"/>
    </source>
</evidence>
<evidence type="ECO:0000313" key="3">
    <source>
        <dbReference type="Proteomes" id="UP000039865"/>
    </source>
</evidence>
<feature type="region of interest" description="Disordered" evidence="1">
    <location>
        <begin position="334"/>
        <end position="368"/>
    </location>
</feature>
<accession>A0A078B4G6</accession>
<evidence type="ECO:0000313" key="2">
    <source>
        <dbReference type="EMBL" id="CDW89410.1"/>
    </source>
</evidence>
<feature type="region of interest" description="Disordered" evidence="1">
    <location>
        <begin position="432"/>
        <end position="478"/>
    </location>
</feature>
<feature type="compositionally biased region" description="Polar residues" evidence="1">
    <location>
        <begin position="451"/>
        <end position="478"/>
    </location>
</feature>
<feature type="compositionally biased region" description="Low complexity" evidence="1">
    <location>
        <begin position="15"/>
        <end position="29"/>
    </location>
</feature>
<organism evidence="2 3">
    <name type="scientific">Stylonychia lemnae</name>
    <name type="common">Ciliate</name>
    <dbReference type="NCBI Taxonomy" id="5949"/>
    <lineage>
        <taxon>Eukaryota</taxon>
        <taxon>Sar</taxon>
        <taxon>Alveolata</taxon>
        <taxon>Ciliophora</taxon>
        <taxon>Intramacronucleata</taxon>
        <taxon>Spirotrichea</taxon>
        <taxon>Stichotrichia</taxon>
        <taxon>Sporadotrichida</taxon>
        <taxon>Oxytrichidae</taxon>
        <taxon>Stylonychinae</taxon>
        <taxon>Stylonychia</taxon>
    </lineage>
</organism>
<proteinExistence type="predicted"/>
<feature type="region of interest" description="Disordered" evidence="1">
    <location>
        <begin position="114"/>
        <end position="144"/>
    </location>
</feature>
<feature type="compositionally biased region" description="Polar residues" evidence="1">
    <location>
        <begin position="335"/>
        <end position="344"/>
    </location>
</feature>
<feature type="compositionally biased region" description="Basic and acidic residues" evidence="1">
    <location>
        <begin position="127"/>
        <end position="136"/>
    </location>
</feature>
<feature type="region of interest" description="Disordered" evidence="1">
    <location>
        <begin position="1"/>
        <end position="32"/>
    </location>
</feature>